<dbReference type="InterPro" id="IPR037171">
    <property type="entry name" value="NagB/RpiA_transferase-like"/>
</dbReference>
<organism evidence="8">
    <name type="scientific">Corethrella appendiculata</name>
    <dbReference type="NCBI Taxonomy" id="1370023"/>
    <lineage>
        <taxon>Eukaryota</taxon>
        <taxon>Metazoa</taxon>
        <taxon>Ecdysozoa</taxon>
        <taxon>Arthropoda</taxon>
        <taxon>Hexapoda</taxon>
        <taxon>Insecta</taxon>
        <taxon>Pterygota</taxon>
        <taxon>Neoptera</taxon>
        <taxon>Endopterygota</taxon>
        <taxon>Diptera</taxon>
        <taxon>Nematocera</taxon>
        <taxon>Culicoidea</taxon>
        <taxon>Chaoboridae</taxon>
        <taxon>Corethrella</taxon>
    </lineage>
</organism>
<dbReference type="EC" id="3.1.1.31" evidence="4 6"/>
<dbReference type="CDD" id="cd01400">
    <property type="entry name" value="6PGL"/>
    <property type="match status" value="1"/>
</dbReference>
<dbReference type="NCBIfam" id="TIGR01198">
    <property type="entry name" value="pgl"/>
    <property type="match status" value="1"/>
</dbReference>
<dbReference type="FunFam" id="3.40.50.1360:FF:000005">
    <property type="entry name" value="6-phosphogluconolactonase"/>
    <property type="match status" value="1"/>
</dbReference>
<dbReference type="SUPFAM" id="SSF100950">
    <property type="entry name" value="NagB/RpiA/CoA transferase-like"/>
    <property type="match status" value="1"/>
</dbReference>
<evidence type="ECO:0000313" key="8">
    <source>
        <dbReference type="EMBL" id="JAB57049.1"/>
    </source>
</evidence>
<dbReference type="Pfam" id="PF01182">
    <property type="entry name" value="Glucosamine_iso"/>
    <property type="match status" value="1"/>
</dbReference>
<dbReference type="PANTHER" id="PTHR11054:SF0">
    <property type="entry name" value="6-PHOSPHOGLUCONOLACTONASE"/>
    <property type="match status" value="1"/>
</dbReference>
<dbReference type="GO" id="GO:0017057">
    <property type="term" value="F:6-phosphogluconolactonase activity"/>
    <property type="evidence" value="ECO:0007669"/>
    <property type="project" value="UniProtKB-UniRule"/>
</dbReference>
<comment type="function">
    <text evidence="6">Hydrolysis of 6-phosphogluconolactone to 6-phosphogluconate.</text>
</comment>
<evidence type="ECO:0000256" key="3">
    <source>
        <dbReference type="ARBA" id="ARBA00010662"/>
    </source>
</evidence>
<dbReference type="GO" id="GO:0005975">
    <property type="term" value="P:carbohydrate metabolic process"/>
    <property type="evidence" value="ECO:0007669"/>
    <property type="project" value="UniProtKB-UniRule"/>
</dbReference>
<dbReference type="AlphaFoldDB" id="U5EWT6"/>
<dbReference type="InterPro" id="IPR006148">
    <property type="entry name" value="Glc/Gal-6P_isomerase"/>
</dbReference>
<dbReference type="InterPro" id="IPR005900">
    <property type="entry name" value="6-phosphogluconolactonase_DevB"/>
</dbReference>
<sequence>MKIFYVSDSGCVKDELFGWIESCATKAIKERGIFTIGLSGGSMPNQLEEIFDVVRSDYDKWKLFFCDERYVPENDGDSTFGAYKKAWLSRDNCALKESQFARINIKLDVNECAKDYEKQIRNVFKLSENSTEIPAFDLLLLGLGPDGHTCSLFPGHKLLSESTKLVAPISDSPKPPPKRVTMTYPLINNAQCCLFPLAGESKADIVKKIITDKEDFPAGRINPEKGELVWILDAQASKHLSPDTEY</sequence>
<name>U5EWT6_9DIPT</name>
<protein>
    <recommendedName>
        <fullName evidence="4 6">6-phosphogluconolactonase</fullName>
        <shortName evidence="6">6PGL</shortName>
        <ecNumber evidence="4 6">3.1.1.31</ecNumber>
    </recommendedName>
</protein>
<feature type="domain" description="Glucosamine/galactosamine-6-phosphate isomerase" evidence="7">
    <location>
        <begin position="14"/>
        <end position="230"/>
    </location>
</feature>
<proteinExistence type="evidence at transcript level"/>
<evidence type="ECO:0000256" key="1">
    <source>
        <dbReference type="ARBA" id="ARBA00000832"/>
    </source>
</evidence>
<dbReference type="PANTHER" id="PTHR11054">
    <property type="entry name" value="6-PHOSPHOGLUCONOLACTONASE"/>
    <property type="match status" value="1"/>
</dbReference>
<dbReference type="GO" id="GO:0006098">
    <property type="term" value="P:pentose-phosphate shunt"/>
    <property type="evidence" value="ECO:0007669"/>
    <property type="project" value="UniProtKB-UniPathway"/>
</dbReference>
<dbReference type="InterPro" id="IPR039104">
    <property type="entry name" value="6PGL"/>
</dbReference>
<keyword evidence="5 6" id="KW-0378">Hydrolase</keyword>
<accession>U5EWT6</accession>
<evidence type="ECO:0000256" key="6">
    <source>
        <dbReference type="RuleBase" id="RU365095"/>
    </source>
</evidence>
<dbReference type="EMBL" id="GANO01002822">
    <property type="protein sequence ID" value="JAB57049.1"/>
    <property type="molecule type" value="mRNA"/>
</dbReference>
<evidence type="ECO:0000256" key="4">
    <source>
        <dbReference type="ARBA" id="ARBA00013198"/>
    </source>
</evidence>
<comment type="pathway">
    <text evidence="2 6">Carbohydrate degradation; pentose phosphate pathway; D-ribulose 5-phosphate from D-glucose 6-phosphate (oxidative stage): step 2/3.</text>
</comment>
<dbReference type="Gene3D" id="3.40.50.1360">
    <property type="match status" value="1"/>
</dbReference>
<evidence type="ECO:0000259" key="7">
    <source>
        <dbReference type="Pfam" id="PF01182"/>
    </source>
</evidence>
<comment type="similarity">
    <text evidence="3 6">Belongs to the glucosamine/galactosamine-6-phosphate isomerase family. 6-phosphogluconolactonase subfamily.</text>
</comment>
<evidence type="ECO:0000256" key="2">
    <source>
        <dbReference type="ARBA" id="ARBA00004961"/>
    </source>
</evidence>
<evidence type="ECO:0000256" key="5">
    <source>
        <dbReference type="ARBA" id="ARBA00022801"/>
    </source>
</evidence>
<comment type="catalytic activity">
    <reaction evidence="1 6">
        <text>6-phospho-D-glucono-1,5-lactone + H2O = 6-phospho-D-gluconate + H(+)</text>
        <dbReference type="Rhea" id="RHEA:12556"/>
        <dbReference type="ChEBI" id="CHEBI:15377"/>
        <dbReference type="ChEBI" id="CHEBI:15378"/>
        <dbReference type="ChEBI" id="CHEBI:57955"/>
        <dbReference type="ChEBI" id="CHEBI:58759"/>
        <dbReference type="EC" id="3.1.1.31"/>
    </reaction>
</comment>
<dbReference type="UniPathway" id="UPA00115">
    <property type="reaction ID" value="UER00409"/>
</dbReference>
<reference evidence="8" key="1">
    <citation type="journal article" date="2014" name="Insect Biochem. Mol. Biol.">
        <title>An insight into the sialome of the frog biting fly, Corethrella appendiculata.</title>
        <authorList>
            <person name="Ribeiro J.M.C."/>
            <person name="Chagas A.C."/>
            <person name="Pham V.M."/>
            <person name="Lounibos L.P."/>
            <person name="Calvo E."/>
        </authorList>
    </citation>
    <scope>NUCLEOTIDE SEQUENCE</scope>
    <source>
        <tissue evidence="8">Salivary glands</tissue>
    </source>
</reference>